<dbReference type="SUPFAM" id="SSF46894">
    <property type="entry name" value="C-terminal effector domain of the bipartite response regulators"/>
    <property type="match status" value="1"/>
</dbReference>
<dbReference type="InterPro" id="IPR011006">
    <property type="entry name" value="CheY-like_superfamily"/>
</dbReference>
<protein>
    <submittedName>
        <fullName evidence="8">Unannotated protein</fullName>
    </submittedName>
</protein>
<dbReference type="GO" id="GO:0000976">
    <property type="term" value="F:transcription cis-regulatory region binding"/>
    <property type="evidence" value="ECO:0007669"/>
    <property type="project" value="TreeGrafter"/>
</dbReference>
<keyword evidence="1" id="KW-0597">Phosphoprotein</keyword>
<proteinExistence type="predicted"/>
<dbReference type="GO" id="GO:0032993">
    <property type="term" value="C:protein-DNA complex"/>
    <property type="evidence" value="ECO:0007669"/>
    <property type="project" value="TreeGrafter"/>
</dbReference>
<evidence type="ECO:0000256" key="3">
    <source>
        <dbReference type="ARBA" id="ARBA00023015"/>
    </source>
</evidence>
<dbReference type="Pfam" id="PF00486">
    <property type="entry name" value="Trans_reg_C"/>
    <property type="match status" value="1"/>
</dbReference>
<dbReference type="SMART" id="SM00862">
    <property type="entry name" value="Trans_reg_C"/>
    <property type="match status" value="1"/>
</dbReference>
<dbReference type="Gene3D" id="1.10.10.10">
    <property type="entry name" value="Winged helix-like DNA-binding domain superfamily/Winged helix DNA-binding domain"/>
    <property type="match status" value="1"/>
</dbReference>
<dbReference type="InterPro" id="IPR036388">
    <property type="entry name" value="WH-like_DNA-bd_sf"/>
</dbReference>
<dbReference type="GO" id="GO:0000156">
    <property type="term" value="F:phosphorelay response regulator activity"/>
    <property type="evidence" value="ECO:0007669"/>
    <property type="project" value="TreeGrafter"/>
</dbReference>
<dbReference type="SMART" id="SM00448">
    <property type="entry name" value="REC"/>
    <property type="match status" value="1"/>
</dbReference>
<evidence type="ECO:0000256" key="4">
    <source>
        <dbReference type="ARBA" id="ARBA00023125"/>
    </source>
</evidence>
<evidence type="ECO:0000256" key="2">
    <source>
        <dbReference type="ARBA" id="ARBA00023012"/>
    </source>
</evidence>
<dbReference type="GO" id="GO:0006355">
    <property type="term" value="P:regulation of DNA-templated transcription"/>
    <property type="evidence" value="ECO:0007669"/>
    <property type="project" value="InterPro"/>
</dbReference>
<dbReference type="CDD" id="cd00383">
    <property type="entry name" value="trans_reg_C"/>
    <property type="match status" value="1"/>
</dbReference>
<dbReference type="FunFam" id="1.10.10.10:FF:000018">
    <property type="entry name" value="DNA-binding response regulator ResD"/>
    <property type="match status" value="1"/>
</dbReference>
<accession>A0A6J7HPF6</accession>
<gene>
    <name evidence="8" type="ORF">UFOPK3674_00370</name>
</gene>
<dbReference type="AlphaFoldDB" id="A0A6J7HPF6"/>
<evidence type="ECO:0000259" key="6">
    <source>
        <dbReference type="PROSITE" id="PS50110"/>
    </source>
</evidence>
<dbReference type="PANTHER" id="PTHR48111:SF40">
    <property type="entry name" value="PHOSPHATE REGULON TRANSCRIPTIONAL REGULATORY PROTEIN PHOB"/>
    <property type="match status" value="1"/>
</dbReference>
<dbReference type="FunFam" id="3.40.50.2300:FF:000001">
    <property type="entry name" value="DNA-binding response regulator PhoB"/>
    <property type="match status" value="1"/>
</dbReference>
<evidence type="ECO:0000256" key="5">
    <source>
        <dbReference type="ARBA" id="ARBA00023163"/>
    </source>
</evidence>
<dbReference type="EMBL" id="CAFBMX010000002">
    <property type="protein sequence ID" value="CAB4918245.1"/>
    <property type="molecule type" value="Genomic_DNA"/>
</dbReference>
<dbReference type="PANTHER" id="PTHR48111">
    <property type="entry name" value="REGULATOR OF RPOS"/>
    <property type="match status" value="1"/>
</dbReference>
<keyword evidence="3" id="KW-0805">Transcription regulation</keyword>
<dbReference type="SUPFAM" id="SSF52172">
    <property type="entry name" value="CheY-like"/>
    <property type="match status" value="1"/>
</dbReference>
<dbReference type="Gene3D" id="3.40.50.2300">
    <property type="match status" value="1"/>
</dbReference>
<evidence type="ECO:0000259" key="7">
    <source>
        <dbReference type="PROSITE" id="PS51755"/>
    </source>
</evidence>
<keyword evidence="5" id="KW-0804">Transcription</keyword>
<dbReference type="Pfam" id="PF00072">
    <property type="entry name" value="Response_reg"/>
    <property type="match status" value="1"/>
</dbReference>
<name>A0A6J7HPF6_9ZZZZ</name>
<dbReference type="InterPro" id="IPR016032">
    <property type="entry name" value="Sig_transdc_resp-reg_C-effctor"/>
</dbReference>
<dbReference type="InterPro" id="IPR039420">
    <property type="entry name" value="WalR-like"/>
</dbReference>
<evidence type="ECO:0000256" key="1">
    <source>
        <dbReference type="ARBA" id="ARBA00022553"/>
    </source>
</evidence>
<dbReference type="PROSITE" id="PS51755">
    <property type="entry name" value="OMPR_PHOB"/>
    <property type="match status" value="1"/>
</dbReference>
<organism evidence="8">
    <name type="scientific">freshwater metagenome</name>
    <dbReference type="NCBI Taxonomy" id="449393"/>
    <lineage>
        <taxon>unclassified sequences</taxon>
        <taxon>metagenomes</taxon>
        <taxon>ecological metagenomes</taxon>
    </lineage>
</organism>
<evidence type="ECO:0000313" key="8">
    <source>
        <dbReference type="EMBL" id="CAB4918245.1"/>
    </source>
</evidence>
<reference evidence="8" key="1">
    <citation type="submission" date="2020-05" db="EMBL/GenBank/DDBJ databases">
        <authorList>
            <person name="Chiriac C."/>
            <person name="Salcher M."/>
            <person name="Ghai R."/>
            <person name="Kavagutti S V."/>
        </authorList>
    </citation>
    <scope>NUCLEOTIDE SEQUENCE</scope>
</reference>
<dbReference type="Gene3D" id="6.10.250.690">
    <property type="match status" value="1"/>
</dbReference>
<sequence length="238" mass="26429">MGGPRILLVEDEMSIAEPFARMLEREGFTPSLAPTVARALELFAAEEPDLVLLDLNLPDGDGRDVAREIRAHSRVPIIMLTARGTETDRVVGLEIGADDYVVKPFSAAEVIARIRAVLRRTAEPAPQDEPDEVEPLEIDELRIDRAARRVFLGGAEVELSRKEYDLLVELASHAGIVISRDDLMARVWDVNWFGSTKTLDVHIGWLRRKLGDDAANPRWIETVRGVGFRFADGQGEAP</sequence>
<dbReference type="CDD" id="cd17574">
    <property type="entry name" value="REC_OmpR"/>
    <property type="match status" value="1"/>
</dbReference>
<keyword evidence="2" id="KW-0902">Two-component regulatory system</keyword>
<feature type="domain" description="OmpR/PhoB-type" evidence="7">
    <location>
        <begin position="133"/>
        <end position="232"/>
    </location>
</feature>
<dbReference type="InterPro" id="IPR001867">
    <property type="entry name" value="OmpR/PhoB-type_DNA-bd"/>
</dbReference>
<dbReference type="GO" id="GO:0005829">
    <property type="term" value="C:cytosol"/>
    <property type="evidence" value="ECO:0007669"/>
    <property type="project" value="TreeGrafter"/>
</dbReference>
<feature type="domain" description="Response regulatory" evidence="6">
    <location>
        <begin position="5"/>
        <end position="118"/>
    </location>
</feature>
<dbReference type="InterPro" id="IPR001789">
    <property type="entry name" value="Sig_transdc_resp-reg_receiver"/>
</dbReference>
<dbReference type="PROSITE" id="PS50110">
    <property type="entry name" value="RESPONSE_REGULATORY"/>
    <property type="match status" value="1"/>
</dbReference>
<keyword evidence="4" id="KW-0238">DNA-binding</keyword>